<organism evidence="2">
    <name type="scientific">Kwoniella dejecticola CBS 10117</name>
    <dbReference type="NCBI Taxonomy" id="1296121"/>
    <lineage>
        <taxon>Eukaryota</taxon>
        <taxon>Fungi</taxon>
        <taxon>Dikarya</taxon>
        <taxon>Basidiomycota</taxon>
        <taxon>Agaricomycotina</taxon>
        <taxon>Tremellomycetes</taxon>
        <taxon>Tremellales</taxon>
        <taxon>Cryptococcaceae</taxon>
        <taxon>Kwoniella</taxon>
    </lineage>
</organism>
<dbReference type="Gene3D" id="3.30.710.10">
    <property type="entry name" value="Potassium Channel Kv1.1, Chain A"/>
    <property type="match status" value="1"/>
</dbReference>
<dbReference type="EMBL" id="KI894027">
    <property type="protein sequence ID" value="OBR89011.1"/>
    <property type="molecule type" value="Genomic_DNA"/>
</dbReference>
<dbReference type="RefSeq" id="XP_018266853.1">
    <property type="nucleotide sequence ID" value="XM_018404199.1"/>
</dbReference>
<feature type="compositionally biased region" description="Low complexity" evidence="1">
    <location>
        <begin position="1"/>
        <end position="20"/>
    </location>
</feature>
<dbReference type="InterPro" id="IPR011333">
    <property type="entry name" value="SKP1/BTB/POZ_sf"/>
</dbReference>
<evidence type="ECO:0000313" key="4">
    <source>
        <dbReference type="Proteomes" id="UP000078595"/>
    </source>
</evidence>
<dbReference type="AlphaFoldDB" id="A0A1A6AG49"/>
<dbReference type="KEGG" id="kdj:28964531"/>
<feature type="region of interest" description="Disordered" evidence="1">
    <location>
        <begin position="1"/>
        <end position="29"/>
    </location>
</feature>
<name>A0A1A6AG49_9TREE</name>
<reference evidence="3" key="3">
    <citation type="submission" date="2024-02" db="EMBL/GenBank/DDBJ databases">
        <title>Comparative genomics of Cryptococcus and Kwoniella reveals pathogenesis evolution and contrasting modes of karyotype evolution via chromosome fusion or intercentromeric recombination.</title>
        <authorList>
            <person name="Coelho M.A."/>
            <person name="David-Palma M."/>
            <person name="Shea T."/>
            <person name="Bowers K."/>
            <person name="McGinley-Smith S."/>
            <person name="Mohammad A.W."/>
            <person name="Gnirke A."/>
            <person name="Yurkov A.M."/>
            <person name="Nowrousian M."/>
            <person name="Sun S."/>
            <person name="Cuomo C.A."/>
            <person name="Heitman J."/>
        </authorList>
    </citation>
    <scope>NUCLEOTIDE SEQUENCE</scope>
    <source>
        <strain evidence="3">CBS 10117</strain>
    </source>
</reference>
<evidence type="ECO:0000313" key="3">
    <source>
        <dbReference type="EMBL" id="WWC58291.1"/>
    </source>
</evidence>
<dbReference type="Proteomes" id="UP000078595">
    <property type="component" value="Chromosome 1"/>
</dbReference>
<reference evidence="2" key="1">
    <citation type="submission" date="2013-07" db="EMBL/GenBank/DDBJ databases">
        <title>The Genome Sequence of Cryptococcus dejecticola CBS10117.</title>
        <authorList>
            <consortium name="The Broad Institute Genome Sequencing Platform"/>
            <person name="Cuomo C."/>
            <person name="Litvintseva A."/>
            <person name="Chen Y."/>
            <person name="Heitman J."/>
            <person name="Sun S."/>
            <person name="Springer D."/>
            <person name="Dromer F."/>
            <person name="Young S.K."/>
            <person name="Zeng Q."/>
            <person name="Gargeya S."/>
            <person name="Fitzgerald M."/>
            <person name="Abouelleil A."/>
            <person name="Alvarado L."/>
            <person name="Berlin A.M."/>
            <person name="Chapman S.B."/>
            <person name="Dewar J."/>
            <person name="Goldberg J."/>
            <person name="Griggs A."/>
            <person name="Gujja S."/>
            <person name="Hansen M."/>
            <person name="Howarth C."/>
            <person name="Imamovic A."/>
            <person name="Larimer J."/>
            <person name="McCowan C."/>
            <person name="Murphy C."/>
            <person name="Pearson M."/>
            <person name="Priest M."/>
            <person name="Roberts A."/>
            <person name="Saif S."/>
            <person name="Shea T."/>
            <person name="Sykes S."/>
            <person name="Wortman J."/>
            <person name="Nusbaum C."/>
            <person name="Birren B."/>
        </authorList>
    </citation>
    <scope>NUCLEOTIDE SEQUENCE [LARGE SCALE GENOMIC DNA]</scope>
    <source>
        <strain evidence="2">CBS 10117</strain>
    </source>
</reference>
<gene>
    <name evidence="2" type="ORF">I303_00832</name>
    <name evidence="3" type="ORF">I303_100830</name>
</gene>
<dbReference type="GeneID" id="28964531"/>
<dbReference type="EMBL" id="CP144530">
    <property type="protein sequence ID" value="WWC58291.1"/>
    <property type="molecule type" value="Genomic_DNA"/>
</dbReference>
<reference evidence="3" key="2">
    <citation type="submission" date="2013-07" db="EMBL/GenBank/DDBJ databases">
        <authorList>
            <consortium name="The Broad Institute Genome Sequencing Platform"/>
            <person name="Cuomo C."/>
            <person name="Litvintseva A."/>
            <person name="Chen Y."/>
            <person name="Heitman J."/>
            <person name="Sun S."/>
            <person name="Springer D."/>
            <person name="Dromer F."/>
            <person name="Young S.K."/>
            <person name="Zeng Q."/>
            <person name="Gargeya S."/>
            <person name="Fitzgerald M."/>
            <person name="Abouelleil A."/>
            <person name="Alvarado L."/>
            <person name="Berlin A.M."/>
            <person name="Chapman S.B."/>
            <person name="Dewar J."/>
            <person name="Goldberg J."/>
            <person name="Griggs A."/>
            <person name="Gujja S."/>
            <person name="Hansen M."/>
            <person name="Howarth C."/>
            <person name="Imamovic A."/>
            <person name="Larimer J."/>
            <person name="McCowan C."/>
            <person name="Murphy C."/>
            <person name="Pearson M."/>
            <person name="Priest M."/>
            <person name="Roberts A."/>
            <person name="Saif S."/>
            <person name="Shea T."/>
            <person name="Sykes S."/>
            <person name="Wortman J."/>
            <person name="Nusbaum C."/>
            <person name="Birren B."/>
        </authorList>
    </citation>
    <scope>NUCLEOTIDE SEQUENCE</scope>
    <source>
        <strain evidence="3">CBS 10117</strain>
    </source>
</reference>
<sequence length="221" mass="24939">MSGAQKASQPSQVSQASSKSSESDESDDGIMVHVGYSDRSKDMILNSQCYGNIKFYVDSYMIYSTSDYIAQNKSMLSQDGEVQIHYKWEALAYVLDMMYQSEPGPPDSWTAAMDALTLCRKYQFHIIAELIRGQLKYVAHARPWEVFTLASIHGTHRLAKKAIKSMANDNKFKHLSLANLTIQDASGPTLSYLLGVLKQIHARNNSYNQDWAAIARRFRPL</sequence>
<evidence type="ECO:0008006" key="5">
    <source>
        <dbReference type="Google" id="ProtNLM"/>
    </source>
</evidence>
<keyword evidence="4" id="KW-1185">Reference proteome</keyword>
<evidence type="ECO:0000313" key="2">
    <source>
        <dbReference type="EMBL" id="OBR89011.1"/>
    </source>
</evidence>
<proteinExistence type="predicted"/>
<dbReference type="VEuPathDB" id="FungiDB:I303_00832"/>
<protein>
    <recommendedName>
        <fullName evidence="5">BTB domain-containing protein</fullName>
    </recommendedName>
</protein>
<evidence type="ECO:0000256" key="1">
    <source>
        <dbReference type="SAM" id="MobiDB-lite"/>
    </source>
</evidence>
<accession>A0A1A6AG49</accession>